<evidence type="ECO:0000256" key="1">
    <source>
        <dbReference type="SAM" id="MobiDB-lite"/>
    </source>
</evidence>
<reference evidence="3" key="1">
    <citation type="journal article" date="2008" name="Nat. Genet.">
        <title>The Pristionchus pacificus genome provides a unique perspective on nematode lifestyle and parasitism.</title>
        <authorList>
            <person name="Dieterich C."/>
            <person name="Clifton S.W."/>
            <person name="Schuster L.N."/>
            <person name="Chinwalla A."/>
            <person name="Delehaunty K."/>
            <person name="Dinkelacker I."/>
            <person name="Fulton L."/>
            <person name="Fulton R."/>
            <person name="Godfrey J."/>
            <person name="Minx P."/>
            <person name="Mitreva M."/>
            <person name="Roeseler W."/>
            <person name="Tian H."/>
            <person name="Witte H."/>
            <person name="Yang S.P."/>
            <person name="Wilson R.K."/>
            <person name="Sommer R.J."/>
        </authorList>
    </citation>
    <scope>NUCLEOTIDE SEQUENCE [LARGE SCALE GENOMIC DNA]</scope>
    <source>
        <strain evidence="3">PS312</strain>
    </source>
</reference>
<dbReference type="Proteomes" id="UP000005239">
    <property type="component" value="Unassembled WGS sequence"/>
</dbReference>
<dbReference type="Pfam" id="PF00856">
    <property type="entry name" value="SET"/>
    <property type="match status" value="1"/>
</dbReference>
<protein>
    <submittedName>
        <fullName evidence="2">PHD finger motif containing protein</fullName>
    </submittedName>
</protein>
<sequence>MDELAVNCPGKKRMINEDSSEHPAEKVMKIEEEEEIATTNINDANGQQPAVKAVKVSVVRQSSDPSDVVAELRIRPVVRQLLVQPRVFGLVATAPVEAGAYVAELLGQVCRERECPNRDLVPGSLNDHTFLMEKDGVKYLIDARQSQDATKCLRRSCKPNAKLEVVQCGLQLHVMIKATKALEKHGVDQAGGRLASGAAAGAGMRVRCACDSNMQAAIDCELQRFFLNKRANNEDSNELPAEKAVKVEEEVSERATINNEDSNELPEETTVKIEKEDENEEPLSSTSPPHHSQPLIELQKKVDTAAAAASAAAAATAPSADSGEESDSEKWEISCICGTKADDGEEMVQCDQCILRWEHVDCIFPRTKKVPSGNYFCHVCKPRPTELTREQARAYQDRVIMEKQLAKERLEKRKRAAAAKRKE</sequence>
<dbReference type="AlphaFoldDB" id="A0A2A6BL02"/>
<evidence type="ECO:0000313" key="2">
    <source>
        <dbReference type="EnsemblMetazoa" id="PPA35918.1"/>
    </source>
</evidence>
<dbReference type="EnsemblMetazoa" id="PPA35918.1">
    <property type="protein sequence ID" value="PPA35918.1"/>
    <property type="gene ID" value="WBGene00274287"/>
</dbReference>
<dbReference type="Gene3D" id="2.170.270.10">
    <property type="entry name" value="SET domain"/>
    <property type="match status" value="1"/>
</dbReference>
<reference evidence="2" key="2">
    <citation type="submission" date="2022-06" db="UniProtKB">
        <authorList>
            <consortium name="EnsemblMetazoa"/>
        </authorList>
    </citation>
    <scope>IDENTIFICATION</scope>
    <source>
        <strain evidence="2">PS312</strain>
    </source>
</reference>
<accession>A0A2A6BL02</accession>
<feature type="region of interest" description="Disordered" evidence="1">
    <location>
        <begin position="1"/>
        <end position="25"/>
    </location>
</feature>
<dbReference type="Gene3D" id="3.30.40.10">
    <property type="entry name" value="Zinc/RING finger domain, C3HC4 (zinc finger)"/>
    <property type="match status" value="1"/>
</dbReference>
<organism evidence="2 3">
    <name type="scientific">Pristionchus pacificus</name>
    <name type="common">Parasitic nematode worm</name>
    <dbReference type="NCBI Taxonomy" id="54126"/>
    <lineage>
        <taxon>Eukaryota</taxon>
        <taxon>Metazoa</taxon>
        <taxon>Ecdysozoa</taxon>
        <taxon>Nematoda</taxon>
        <taxon>Chromadorea</taxon>
        <taxon>Rhabditida</taxon>
        <taxon>Rhabditina</taxon>
        <taxon>Diplogasteromorpha</taxon>
        <taxon>Diplogasteroidea</taxon>
        <taxon>Neodiplogasteridae</taxon>
        <taxon>Pristionchus</taxon>
    </lineage>
</organism>
<dbReference type="PANTHER" id="PTHR46462">
    <property type="entry name" value="UPSET, ISOFORM A"/>
    <property type="match status" value="1"/>
</dbReference>
<feature type="region of interest" description="Disordered" evidence="1">
    <location>
        <begin position="234"/>
        <end position="294"/>
    </location>
</feature>
<proteinExistence type="predicted"/>
<feature type="compositionally biased region" description="Basic and acidic residues" evidence="1">
    <location>
        <begin position="14"/>
        <end position="25"/>
    </location>
</feature>
<name>A0A2A6BL02_PRIPA</name>
<dbReference type="InterPro" id="IPR001214">
    <property type="entry name" value="SET_dom"/>
</dbReference>
<dbReference type="InterPro" id="IPR046341">
    <property type="entry name" value="SET_dom_sf"/>
</dbReference>
<dbReference type="FunFam" id="3.30.40.10:FF:001801">
    <property type="entry name" value="Uncharacterized protein"/>
    <property type="match status" value="1"/>
</dbReference>
<evidence type="ECO:0000313" key="3">
    <source>
        <dbReference type="Proteomes" id="UP000005239"/>
    </source>
</evidence>
<keyword evidence="3" id="KW-1185">Reference proteome</keyword>
<dbReference type="InterPro" id="IPR001965">
    <property type="entry name" value="Znf_PHD"/>
</dbReference>
<gene>
    <name evidence="2" type="primary">WBGene00274287</name>
</gene>
<dbReference type="InterPro" id="IPR013083">
    <property type="entry name" value="Znf_RING/FYVE/PHD"/>
</dbReference>
<accession>A0A8R1YQF7</accession>
<dbReference type="PANTHER" id="PTHR46462:SF3">
    <property type="entry name" value="UPSET, ISOFORM A"/>
    <property type="match status" value="1"/>
</dbReference>
<dbReference type="Pfam" id="PF00628">
    <property type="entry name" value="PHD"/>
    <property type="match status" value="1"/>
</dbReference>
<dbReference type="SUPFAM" id="SSF57903">
    <property type="entry name" value="FYVE/PHD zinc finger"/>
    <property type="match status" value="1"/>
</dbReference>
<dbReference type="OrthoDB" id="79252at2759"/>
<dbReference type="InterPro" id="IPR019787">
    <property type="entry name" value="Znf_PHD-finger"/>
</dbReference>
<dbReference type="GO" id="GO:0034967">
    <property type="term" value="C:Set3 complex"/>
    <property type="evidence" value="ECO:0000318"/>
    <property type="project" value="GO_Central"/>
</dbReference>
<dbReference type="GO" id="GO:0006355">
    <property type="term" value="P:regulation of DNA-templated transcription"/>
    <property type="evidence" value="ECO:0000318"/>
    <property type="project" value="GO_Central"/>
</dbReference>
<feature type="compositionally biased region" description="Basic and acidic residues" evidence="1">
    <location>
        <begin position="240"/>
        <end position="253"/>
    </location>
</feature>
<dbReference type="SMART" id="SM00249">
    <property type="entry name" value="PHD"/>
    <property type="match status" value="1"/>
</dbReference>
<dbReference type="InterPro" id="IPR011011">
    <property type="entry name" value="Znf_FYVE_PHD"/>
</dbReference>
<dbReference type="GO" id="GO:0070210">
    <property type="term" value="C:Rpd3L-Expanded complex"/>
    <property type="evidence" value="ECO:0000318"/>
    <property type="project" value="GO_Central"/>
</dbReference>
<dbReference type="SUPFAM" id="SSF82199">
    <property type="entry name" value="SET domain"/>
    <property type="match status" value="1"/>
</dbReference>